<dbReference type="EMBL" id="VDUY01000003">
    <property type="protein sequence ID" value="TXL65989.1"/>
    <property type="molecule type" value="Genomic_DNA"/>
</dbReference>
<organism evidence="1 2">
    <name type="scientific">Zeimonas arvi</name>
    <dbReference type="NCBI Taxonomy" id="2498847"/>
    <lineage>
        <taxon>Bacteria</taxon>
        <taxon>Pseudomonadati</taxon>
        <taxon>Pseudomonadota</taxon>
        <taxon>Betaproteobacteria</taxon>
        <taxon>Burkholderiales</taxon>
        <taxon>Burkholderiaceae</taxon>
        <taxon>Zeimonas</taxon>
    </lineage>
</organism>
<dbReference type="Proteomes" id="UP000321548">
    <property type="component" value="Unassembled WGS sequence"/>
</dbReference>
<name>A0A5C8NXH4_9BURK</name>
<dbReference type="RefSeq" id="WP_147703903.1">
    <property type="nucleotide sequence ID" value="NZ_VDUY01000003.1"/>
</dbReference>
<evidence type="ECO:0000313" key="2">
    <source>
        <dbReference type="Proteomes" id="UP000321548"/>
    </source>
</evidence>
<dbReference type="Gene3D" id="3.30.2020.40">
    <property type="entry name" value="Uncharacterised protein PF10387, DUF2442"/>
    <property type="match status" value="1"/>
</dbReference>
<reference evidence="1 2" key="1">
    <citation type="submission" date="2019-06" db="EMBL/GenBank/DDBJ databases">
        <title>Quisquiliibacterium sp. nov., isolated from a maize field.</title>
        <authorList>
            <person name="Lin S.-Y."/>
            <person name="Tsai C.-F."/>
            <person name="Young C.-C."/>
        </authorList>
    </citation>
    <scope>NUCLEOTIDE SEQUENCE [LARGE SCALE GENOMIC DNA]</scope>
    <source>
        <strain evidence="1 2">CC-CFT501</strain>
    </source>
</reference>
<dbReference type="AlphaFoldDB" id="A0A5C8NXH4"/>
<gene>
    <name evidence="1" type="ORF">FHP08_07880</name>
</gene>
<accession>A0A5C8NXH4</accession>
<evidence type="ECO:0000313" key="1">
    <source>
        <dbReference type="EMBL" id="TXL65989.1"/>
    </source>
</evidence>
<protein>
    <submittedName>
        <fullName evidence="1">DUF2442 domain-containing protein</fullName>
    </submittedName>
</protein>
<proteinExistence type="predicted"/>
<dbReference type="Pfam" id="PF10387">
    <property type="entry name" value="DUF2442"/>
    <property type="match status" value="1"/>
</dbReference>
<comment type="caution">
    <text evidence="1">The sequence shown here is derived from an EMBL/GenBank/DDBJ whole genome shotgun (WGS) entry which is preliminary data.</text>
</comment>
<sequence length="86" mass="9685">MPGTAISDSVELSSVSPDGLRLWLGDEELYLPFAGFPWIRDATIRALANIERPAPSHLYWPDIDVDLSVESIRHPERFPLEAKIAR</sequence>
<dbReference type="OrthoDB" id="9795924at2"/>
<keyword evidence="2" id="KW-1185">Reference proteome</keyword>
<dbReference type="InterPro" id="IPR018841">
    <property type="entry name" value="DUF2442"/>
</dbReference>